<protein>
    <recommendedName>
        <fullName evidence="9">Gustatory receptor</fullName>
    </recommendedName>
</protein>
<dbReference type="GO" id="GO:0005886">
    <property type="term" value="C:plasma membrane"/>
    <property type="evidence" value="ECO:0007669"/>
    <property type="project" value="UniProtKB-SubCell"/>
</dbReference>
<dbReference type="STRING" id="7217.A0A0P8XEK6"/>
<evidence type="ECO:0000313" key="7">
    <source>
        <dbReference type="EMBL" id="KPU73153.1"/>
    </source>
</evidence>
<feature type="transmembrane region" description="Helical" evidence="6">
    <location>
        <begin position="254"/>
        <end position="272"/>
    </location>
</feature>
<name>A0A0P8XEK6_DROAN</name>
<keyword evidence="4 6" id="KW-1133">Transmembrane helix</keyword>
<dbReference type="InterPro" id="IPR013604">
    <property type="entry name" value="7TM_chemorcpt"/>
</dbReference>
<evidence type="ECO:0000313" key="8">
    <source>
        <dbReference type="Proteomes" id="UP000007801"/>
    </source>
</evidence>
<dbReference type="GO" id="GO:0050909">
    <property type="term" value="P:sensory perception of taste"/>
    <property type="evidence" value="ECO:0007669"/>
    <property type="project" value="InterPro"/>
</dbReference>
<feature type="transmembrane region" description="Helical" evidence="6">
    <location>
        <begin position="330"/>
        <end position="349"/>
    </location>
</feature>
<proteinExistence type="predicted"/>
<feature type="transmembrane region" description="Helical" evidence="6">
    <location>
        <begin position="427"/>
        <end position="450"/>
    </location>
</feature>
<dbReference type="Proteomes" id="UP000007801">
    <property type="component" value="Unassembled WGS sequence"/>
</dbReference>
<evidence type="ECO:0000256" key="2">
    <source>
        <dbReference type="ARBA" id="ARBA00022475"/>
    </source>
</evidence>
<evidence type="ECO:0000256" key="3">
    <source>
        <dbReference type="ARBA" id="ARBA00022692"/>
    </source>
</evidence>
<comment type="subcellular location">
    <subcellularLocation>
        <location evidence="1">Cell membrane</location>
        <topology evidence="1">Multi-pass membrane protein</topology>
    </subcellularLocation>
</comment>
<feature type="transmembrane region" description="Helical" evidence="6">
    <location>
        <begin position="456"/>
        <end position="479"/>
    </location>
</feature>
<feature type="transmembrane region" description="Helical" evidence="6">
    <location>
        <begin position="12"/>
        <end position="28"/>
    </location>
</feature>
<feature type="transmembrane region" description="Helical" evidence="6">
    <location>
        <begin position="585"/>
        <end position="604"/>
    </location>
</feature>
<feature type="transmembrane region" description="Helical" evidence="6">
    <location>
        <begin position="213"/>
        <end position="234"/>
    </location>
</feature>
<feature type="transmembrane region" description="Helical" evidence="6">
    <location>
        <begin position="130"/>
        <end position="154"/>
    </location>
</feature>
<feature type="transmembrane region" description="Helical" evidence="6">
    <location>
        <begin position="40"/>
        <end position="58"/>
    </location>
</feature>
<sequence>MFDWDGWLLKVVYYYGFLAGISNFEVDWRKCRVFKTKRSTIFAVFHNALALVLVIFYWRGHESYNVLFGRANKLHEAPNYGDEVEATSSSDEDNEEVVPPLLGQATSQEDVTSVDTSLGLNAVQRIGSDLILGLVLQFCMVACMTLAISQYYLVMLFIRTQYEMLNSELRGLIEETKALSHRPRRNGVFMTKCCELSDRLDDIAQQQDEIQSIVASLGGAFGTQGLLVYTAYYLSVVSTAYLSYSLAKNGIENLGMTFGSLAVSLTWCFFYYTDALRNLFVVLSIQNEHRTLIRIMEERTVFPPGLDIRLELSLNVSAGHFNEMFDWDGYLLKLVYFYGFLVGVSNFEIDWSACRVFKSKRSTIFAATHNVLALILLIYYPKVIIKFGLITILNRWRRRRQLMRIMRALFRVYLVKPQIIRMSHRAILLKFLNVLLTDGLQISLGVIVGLKGSGDFLGIIMQFFMSAVMTVSISQYYLVMLFIRTQYLMLNSELRGLIEETRALSYRPRRNGVMTKCCELSDRLDDIAQQQAEIQSLVISTENAFGVQGLFMYIGWRQRTKLMLLVRMLFRLFRHRPLTMRKSRWLIFSRVLTVCISDVLQVVLTLQSLNHLGSRQMVGMTFQFFMAALTSFAITQHYLVMLFVRLQYQIPNSELQKLIEESRWLSYHSPRNGVFMTRCCYLADQLEDIGNWQDQIQSIVTFLGEVFGVQGLLGYTGTYINTVGTIYLIYSLYKYGSEALGLPMKSVILLFIWCTFDYLNALRSHILMLSILDEHQKTKRLLEECPVFASGLDVRLEQSFEIFQLQLIRNPLEMNVLHVFPISHTFTTAMFGSLAMNTIYLIQYDMEHF</sequence>
<evidence type="ECO:0000256" key="4">
    <source>
        <dbReference type="ARBA" id="ARBA00022989"/>
    </source>
</evidence>
<dbReference type="Pfam" id="PF08395">
    <property type="entry name" value="7tm_7"/>
    <property type="match status" value="2"/>
</dbReference>
<evidence type="ECO:0008006" key="9">
    <source>
        <dbReference type="Google" id="ProtNLM"/>
    </source>
</evidence>
<evidence type="ECO:0000256" key="6">
    <source>
        <dbReference type="SAM" id="Phobius"/>
    </source>
</evidence>
<evidence type="ECO:0000256" key="5">
    <source>
        <dbReference type="ARBA" id="ARBA00023136"/>
    </source>
</evidence>
<dbReference type="AlphaFoldDB" id="A0A0P8XEK6"/>
<dbReference type="InParanoid" id="A0A0P8XEK6"/>
<keyword evidence="3 6" id="KW-0812">Transmembrane</keyword>
<keyword evidence="8" id="KW-1185">Reference proteome</keyword>
<evidence type="ECO:0000256" key="1">
    <source>
        <dbReference type="ARBA" id="ARBA00004651"/>
    </source>
</evidence>
<feature type="transmembrane region" description="Helical" evidence="6">
    <location>
        <begin position="739"/>
        <end position="759"/>
    </location>
</feature>
<keyword evidence="2" id="KW-1003">Cell membrane</keyword>
<gene>
    <name evidence="7" type="primary">Dana\GF14789</name>
    <name evidence="7" type="synonym">dana_GLEANR_15555</name>
    <name evidence="7" type="ORF">GF14789</name>
</gene>
<dbReference type="OrthoDB" id="7856336at2759"/>
<feature type="transmembrane region" description="Helical" evidence="6">
    <location>
        <begin position="624"/>
        <end position="644"/>
    </location>
</feature>
<organism evidence="7 8">
    <name type="scientific">Drosophila ananassae</name>
    <name type="common">Fruit fly</name>
    <dbReference type="NCBI Taxonomy" id="7217"/>
    <lineage>
        <taxon>Eukaryota</taxon>
        <taxon>Metazoa</taxon>
        <taxon>Ecdysozoa</taxon>
        <taxon>Arthropoda</taxon>
        <taxon>Hexapoda</taxon>
        <taxon>Insecta</taxon>
        <taxon>Pterygota</taxon>
        <taxon>Neoptera</taxon>
        <taxon>Endopterygota</taxon>
        <taxon>Diptera</taxon>
        <taxon>Brachycera</taxon>
        <taxon>Muscomorpha</taxon>
        <taxon>Ephydroidea</taxon>
        <taxon>Drosophilidae</taxon>
        <taxon>Drosophila</taxon>
        <taxon>Sophophora</taxon>
    </lineage>
</organism>
<reference evidence="7 8" key="1">
    <citation type="journal article" date="2007" name="Nature">
        <title>Evolution of genes and genomes on the Drosophila phylogeny.</title>
        <authorList>
            <consortium name="Drosophila 12 Genomes Consortium"/>
            <person name="Clark A.G."/>
            <person name="Eisen M.B."/>
            <person name="Smith D.R."/>
            <person name="Bergman C.M."/>
            <person name="Oliver B."/>
            <person name="Markow T.A."/>
            <person name="Kaufman T.C."/>
            <person name="Kellis M."/>
            <person name="Gelbart W."/>
            <person name="Iyer V.N."/>
            <person name="Pollard D.A."/>
            <person name="Sackton T.B."/>
            <person name="Larracuente A.M."/>
            <person name="Singh N.D."/>
            <person name="Abad J.P."/>
            <person name="Abt D.N."/>
            <person name="Adryan B."/>
            <person name="Aguade M."/>
            <person name="Akashi H."/>
            <person name="Anderson W.W."/>
            <person name="Aquadro C.F."/>
            <person name="Ardell D.H."/>
            <person name="Arguello R."/>
            <person name="Artieri C.G."/>
            <person name="Barbash D.A."/>
            <person name="Barker D."/>
            <person name="Barsanti P."/>
            <person name="Batterham P."/>
            <person name="Batzoglou S."/>
            <person name="Begun D."/>
            <person name="Bhutkar A."/>
            <person name="Blanco E."/>
            <person name="Bosak S.A."/>
            <person name="Bradley R.K."/>
            <person name="Brand A.D."/>
            <person name="Brent M.R."/>
            <person name="Brooks A.N."/>
            <person name="Brown R.H."/>
            <person name="Butlin R.K."/>
            <person name="Caggese C."/>
            <person name="Calvi B.R."/>
            <person name="Bernardo de Carvalho A."/>
            <person name="Caspi A."/>
            <person name="Castrezana S."/>
            <person name="Celniker S.E."/>
            <person name="Chang J.L."/>
            <person name="Chapple C."/>
            <person name="Chatterji S."/>
            <person name="Chinwalla A."/>
            <person name="Civetta A."/>
            <person name="Clifton S.W."/>
            <person name="Comeron J.M."/>
            <person name="Costello J.C."/>
            <person name="Coyne J.A."/>
            <person name="Daub J."/>
            <person name="David R.G."/>
            <person name="Delcher A.L."/>
            <person name="Delehaunty K."/>
            <person name="Do C.B."/>
            <person name="Ebling H."/>
            <person name="Edwards K."/>
            <person name="Eickbush T."/>
            <person name="Evans J.D."/>
            <person name="Filipski A."/>
            <person name="Findeiss S."/>
            <person name="Freyhult E."/>
            <person name="Fulton L."/>
            <person name="Fulton R."/>
            <person name="Garcia A.C."/>
            <person name="Gardiner A."/>
            <person name="Garfield D.A."/>
            <person name="Garvin B.E."/>
            <person name="Gibson G."/>
            <person name="Gilbert D."/>
            <person name="Gnerre S."/>
            <person name="Godfrey J."/>
            <person name="Good R."/>
            <person name="Gotea V."/>
            <person name="Gravely B."/>
            <person name="Greenberg A.J."/>
            <person name="Griffiths-Jones S."/>
            <person name="Gross S."/>
            <person name="Guigo R."/>
            <person name="Gustafson E.A."/>
            <person name="Haerty W."/>
            <person name="Hahn M.W."/>
            <person name="Halligan D.L."/>
            <person name="Halpern A.L."/>
            <person name="Halter G.M."/>
            <person name="Han M.V."/>
            <person name="Heger A."/>
            <person name="Hillier L."/>
            <person name="Hinrichs A.S."/>
            <person name="Holmes I."/>
            <person name="Hoskins R.A."/>
            <person name="Hubisz M.J."/>
            <person name="Hultmark D."/>
            <person name="Huntley M.A."/>
            <person name="Jaffe D.B."/>
            <person name="Jagadeeshan S."/>
            <person name="Jeck W.R."/>
            <person name="Johnson J."/>
            <person name="Jones C.D."/>
            <person name="Jordan W.C."/>
            <person name="Karpen G.H."/>
            <person name="Kataoka E."/>
            <person name="Keightley P.D."/>
            <person name="Kheradpour P."/>
            <person name="Kirkness E.F."/>
            <person name="Koerich L.B."/>
            <person name="Kristiansen K."/>
            <person name="Kudrna D."/>
            <person name="Kulathinal R.J."/>
            <person name="Kumar S."/>
            <person name="Kwok R."/>
            <person name="Lander E."/>
            <person name="Langley C.H."/>
            <person name="Lapoint R."/>
            <person name="Lazzaro B.P."/>
            <person name="Lee S.J."/>
            <person name="Levesque L."/>
            <person name="Li R."/>
            <person name="Lin C.F."/>
            <person name="Lin M.F."/>
            <person name="Lindblad-Toh K."/>
            <person name="Llopart A."/>
            <person name="Long M."/>
            <person name="Low L."/>
            <person name="Lozovsky E."/>
            <person name="Lu J."/>
            <person name="Luo M."/>
            <person name="Machado C.A."/>
            <person name="Makalowski W."/>
            <person name="Marzo M."/>
            <person name="Matsuda M."/>
            <person name="Matzkin L."/>
            <person name="McAllister B."/>
            <person name="McBride C.S."/>
            <person name="McKernan B."/>
            <person name="McKernan K."/>
            <person name="Mendez-Lago M."/>
            <person name="Minx P."/>
            <person name="Mollenhauer M.U."/>
            <person name="Montooth K."/>
            <person name="Mount S.M."/>
            <person name="Mu X."/>
            <person name="Myers E."/>
            <person name="Negre B."/>
            <person name="Newfeld S."/>
            <person name="Nielsen R."/>
            <person name="Noor M.A."/>
            <person name="O'Grady P."/>
            <person name="Pachter L."/>
            <person name="Papaceit M."/>
            <person name="Parisi M.J."/>
            <person name="Parisi M."/>
            <person name="Parts L."/>
            <person name="Pedersen J.S."/>
            <person name="Pesole G."/>
            <person name="Phillippy A.M."/>
            <person name="Ponting C.P."/>
            <person name="Pop M."/>
            <person name="Porcelli D."/>
            <person name="Powell J.R."/>
            <person name="Prohaska S."/>
            <person name="Pruitt K."/>
            <person name="Puig M."/>
            <person name="Quesneville H."/>
            <person name="Ram K.R."/>
            <person name="Rand D."/>
            <person name="Rasmussen M.D."/>
            <person name="Reed L.K."/>
            <person name="Reenan R."/>
            <person name="Reily A."/>
            <person name="Remington K.A."/>
            <person name="Rieger T.T."/>
            <person name="Ritchie M.G."/>
            <person name="Robin C."/>
            <person name="Rogers Y.H."/>
            <person name="Rohde C."/>
            <person name="Rozas J."/>
            <person name="Rubenfield M.J."/>
            <person name="Ruiz A."/>
            <person name="Russo S."/>
            <person name="Salzberg S.L."/>
            <person name="Sanchez-Gracia A."/>
            <person name="Saranga D.J."/>
            <person name="Sato H."/>
            <person name="Schaeffer S.W."/>
            <person name="Schatz M.C."/>
            <person name="Schlenke T."/>
            <person name="Schwartz R."/>
            <person name="Segarra C."/>
            <person name="Singh R.S."/>
            <person name="Sirot L."/>
            <person name="Sirota M."/>
            <person name="Sisneros N.B."/>
            <person name="Smith C.D."/>
            <person name="Smith T.F."/>
            <person name="Spieth J."/>
            <person name="Stage D.E."/>
            <person name="Stark A."/>
            <person name="Stephan W."/>
            <person name="Strausberg R.L."/>
            <person name="Strempel S."/>
            <person name="Sturgill D."/>
            <person name="Sutton G."/>
            <person name="Sutton G.G."/>
            <person name="Tao W."/>
            <person name="Teichmann S."/>
            <person name="Tobari Y.N."/>
            <person name="Tomimura Y."/>
            <person name="Tsolas J.M."/>
            <person name="Valente V.L."/>
            <person name="Venter E."/>
            <person name="Venter J.C."/>
            <person name="Vicario S."/>
            <person name="Vieira F.G."/>
            <person name="Vilella A.J."/>
            <person name="Villasante A."/>
            <person name="Walenz B."/>
            <person name="Wang J."/>
            <person name="Wasserman M."/>
            <person name="Watts T."/>
            <person name="Wilson D."/>
            <person name="Wilson R.K."/>
            <person name="Wing R.A."/>
            <person name="Wolfner M.F."/>
            <person name="Wong A."/>
            <person name="Wong G.K."/>
            <person name="Wu C.I."/>
            <person name="Wu G."/>
            <person name="Yamamoto D."/>
            <person name="Yang H.P."/>
            <person name="Yang S.P."/>
            <person name="Yorke J.A."/>
            <person name="Yoshida K."/>
            <person name="Zdobnov E."/>
            <person name="Zhang P."/>
            <person name="Zhang Y."/>
            <person name="Zimin A.V."/>
            <person name="Baldwin J."/>
            <person name="Abdouelleil A."/>
            <person name="Abdulkadir J."/>
            <person name="Abebe A."/>
            <person name="Abera B."/>
            <person name="Abreu J."/>
            <person name="Acer S.C."/>
            <person name="Aftuck L."/>
            <person name="Alexander A."/>
            <person name="An P."/>
            <person name="Anderson E."/>
            <person name="Anderson S."/>
            <person name="Arachi H."/>
            <person name="Azer M."/>
            <person name="Bachantsang P."/>
            <person name="Barry A."/>
            <person name="Bayul T."/>
            <person name="Berlin A."/>
            <person name="Bessette D."/>
            <person name="Bloom T."/>
            <person name="Blye J."/>
            <person name="Boguslavskiy L."/>
            <person name="Bonnet C."/>
            <person name="Boukhgalter B."/>
            <person name="Bourzgui I."/>
            <person name="Brown A."/>
            <person name="Cahill P."/>
            <person name="Channer S."/>
            <person name="Cheshatsang Y."/>
            <person name="Chuda L."/>
            <person name="Citroen M."/>
            <person name="Collymore A."/>
            <person name="Cooke P."/>
            <person name="Costello M."/>
            <person name="D'Aco K."/>
            <person name="Daza R."/>
            <person name="De Haan G."/>
            <person name="DeGray S."/>
            <person name="DeMaso C."/>
            <person name="Dhargay N."/>
            <person name="Dooley K."/>
            <person name="Dooley E."/>
            <person name="Doricent M."/>
            <person name="Dorje P."/>
            <person name="Dorjee K."/>
            <person name="Dupes A."/>
            <person name="Elong R."/>
            <person name="Falk J."/>
            <person name="Farina A."/>
            <person name="Faro S."/>
            <person name="Ferguson D."/>
            <person name="Fisher S."/>
            <person name="Foley C.D."/>
            <person name="Franke A."/>
            <person name="Friedrich D."/>
            <person name="Gadbois L."/>
            <person name="Gearin G."/>
            <person name="Gearin C.R."/>
            <person name="Giannoukos G."/>
            <person name="Goode T."/>
            <person name="Graham J."/>
            <person name="Grandbois E."/>
            <person name="Grewal S."/>
            <person name="Gyaltsen K."/>
            <person name="Hafez N."/>
            <person name="Hagos B."/>
            <person name="Hall J."/>
            <person name="Henson C."/>
            <person name="Hollinger A."/>
            <person name="Honan T."/>
            <person name="Huard M.D."/>
            <person name="Hughes L."/>
            <person name="Hurhula B."/>
            <person name="Husby M.E."/>
            <person name="Kamat A."/>
            <person name="Kanga B."/>
            <person name="Kashin S."/>
            <person name="Khazanovich D."/>
            <person name="Kisner P."/>
            <person name="Lance K."/>
            <person name="Lara M."/>
            <person name="Lee W."/>
            <person name="Lennon N."/>
            <person name="Letendre F."/>
            <person name="LeVine R."/>
            <person name="Lipovsky A."/>
            <person name="Liu X."/>
            <person name="Liu J."/>
            <person name="Liu S."/>
            <person name="Lokyitsang T."/>
            <person name="Lokyitsang Y."/>
            <person name="Lubonja R."/>
            <person name="Lui A."/>
            <person name="MacDonald P."/>
            <person name="Magnisalis V."/>
            <person name="Maru K."/>
            <person name="Matthews C."/>
            <person name="McCusker W."/>
            <person name="McDonough S."/>
            <person name="Mehta T."/>
            <person name="Meldrim J."/>
            <person name="Meneus L."/>
            <person name="Mihai O."/>
            <person name="Mihalev A."/>
            <person name="Mihova T."/>
            <person name="Mittelman R."/>
            <person name="Mlenga V."/>
            <person name="Montmayeur A."/>
            <person name="Mulrain L."/>
            <person name="Navidi A."/>
            <person name="Naylor J."/>
            <person name="Negash T."/>
            <person name="Nguyen T."/>
            <person name="Nguyen N."/>
            <person name="Nicol R."/>
            <person name="Norbu C."/>
            <person name="Norbu N."/>
            <person name="Novod N."/>
            <person name="O'Neill B."/>
            <person name="Osman S."/>
            <person name="Markiewicz E."/>
            <person name="Oyono O.L."/>
            <person name="Patti C."/>
            <person name="Phunkhang P."/>
            <person name="Pierre F."/>
            <person name="Priest M."/>
            <person name="Raghuraman S."/>
            <person name="Rege F."/>
            <person name="Reyes R."/>
            <person name="Rise C."/>
            <person name="Rogov P."/>
            <person name="Ross K."/>
            <person name="Ryan E."/>
            <person name="Settipalli S."/>
            <person name="Shea T."/>
            <person name="Sherpa N."/>
            <person name="Shi L."/>
            <person name="Shih D."/>
            <person name="Sparrow T."/>
            <person name="Spaulding J."/>
            <person name="Stalker J."/>
            <person name="Stange-Thomann N."/>
            <person name="Stavropoulos S."/>
            <person name="Stone C."/>
            <person name="Strader C."/>
            <person name="Tesfaye S."/>
            <person name="Thomson T."/>
            <person name="Thoulutsang Y."/>
            <person name="Thoulutsang D."/>
            <person name="Topham K."/>
            <person name="Topping I."/>
            <person name="Tsamla T."/>
            <person name="Vassiliev H."/>
            <person name="Vo A."/>
            <person name="Wangchuk T."/>
            <person name="Wangdi T."/>
            <person name="Weiand M."/>
            <person name="Wilkinson J."/>
            <person name="Wilson A."/>
            <person name="Yadav S."/>
            <person name="Young G."/>
            <person name="Yu Q."/>
            <person name="Zembek L."/>
            <person name="Zhong D."/>
            <person name="Zimmer A."/>
            <person name="Zwirko Z."/>
            <person name="Jaffe D.B."/>
            <person name="Alvarez P."/>
            <person name="Brockman W."/>
            <person name="Butler J."/>
            <person name="Chin C."/>
            <person name="Gnerre S."/>
            <person name="Grabherr M."/>
            <person name="Kleber M."/>
            <person name="Mauceli E."/>
            <person name="MacCallum I."/>
        </authorList>
    </citation>
    <scope>NUCLEOTIDE SEQUENCE [LARGE SCALE GENOMIC DNA]</scope>
    <source>
        <strain evidence="8">Tucson 14024-0371.13</strain>
    </source>
</reference>
<keyword evidence="5 6" id="KW-0472">Membrane</keyword>
<accession>A0A0P8XEK6</accession>
<feature type="transmembrane region" description="Helical" evidence="6">
    <location>
        <begin position="712"/>
        <end position="733"/>
    </location>
</feature>
<dbReference type="FunCoup" id="A0A0P8XEK6">
    <property type="interactions" value="4"/>
</dbReference>
<dbReference type="EMBL" id="CH902620">
    <property type="protein sequence ID" value="KPU73153.1"/>
    <property type="molecule type" value="Genomic_DNA"/>
</dbReference>
<feature type="transmembrane region" description="Helical" evidence="6">
    <location>
        <begin position="369"/>
        <end position="393"/>
    </location>
</feature>